<feature type="domain" description="Antitoxin Xre/MbcA/ParS-like toxin-binding" evidence="1">
    <location>
        <begin position="25"/>
        <end position="68"/>
    </location>
</feature>
<keyword evidence="2" id="KW-0614">Plasmid</keyword>
<evidence type="ECO:0000313" key="3">
    <source>
        <dbReference type="Proteomes" id="UP000261758"/>
    </source>
</evidence>
<dbReference type="EMBL" id="CP022760">
    <property type="protein sequence ID" value="AXV83614.1"/>
    <property type="molecule type" value="Genomic_DNA"/>
</dbReference>
<dbReference type="Proteomes" id="UP000261758">
    <property type="component" value="Plasmid unnamed"/>
</dbReference>
<evidence type="ECO:0000313" key="2">
    <source>
        <dbReference type="EMBL" id="AXV83614.1"/>
    </source>
</evidence>
<organism evidence="2 3">
    <name type="scientific">Ralstonia solanacearum</name>
    <name type="common">Pseudomonas solanacearum</name>
    <dbReference type="NCBI Taxonomy" id="305"/>
    <lineage>
        <taxon>Bacteria</taxon>
        <taxon>Pseudomonadati</taxon>
        <taxon>Pseudomonadota</taxon>
        <taxon>Betaproteobacteria</taxon>
        <taxon>Burkholderiales</taxon>
        <taxon>Burkholderiaceae</taxon>
        <taxon>Ralstonia</taxon>
        <taxon>Ralstonia solanacearum species complex</taxon>
    </lineage>
</organism>
<dbReference type="InterPro" id="IPR024467">
    <property type="entry name" value="Xre/MbcA/ParS-like_toxin-bd"/>
</dbReference>
<gene>
    <name evidence="2" type="ORF">CJO77_18695</name>
</gene>
<dbReference type="AlphaFoldDB" id="A0AAD0WI29"/>
<sequence length="74" mass="8825">MEREWRGNGITEELSRLINDQEIAKAIWGSLRSESVKWLHRPVPMLESQCPIDLLHTEEGRGRVRWMLISNPWW</sequence>
<name>A0AAD0WI29_RALSL</name>
<dbReference type="Pfam" id="PF09722">
    <property type="entry name" value="Xre_MbcA_ParS_C"/>
    <property type="match status" value="1"/>
</dbReference>
<reference evidence="2 3" key="1">
    <citation type="submission" date="2017-08" db="EMBL/GenBank/DDBJ databases">
        <title>Genome sequences of Ralstonia solanacearum Species Complex (RSSC) isolated from Potato bacterial wilts in Korea.</title>
        <authorList>
            <person name="Cho H."/>
            <person name="Song E.-S."/>
            <person name="Lee Y.K."/>
            <person name="Lee S."/>
            <person name="Lee S.-W."/>
            <person name="Jo A."/>
            <person name="Kim J.-G."/>
            <person name="Hwang I."/>
        </authorList>
    </citation>
    <scope>NUCLEOTIDE SEQUENCE [LARGE SCALE GENOMIC DNA]</scope>
    <source>
        <strain evidence="2 3">T98</strain>
        <plasmid evidence="2 3">unnamed</plasmid>
    </source>
</reference>
<proteinExistence type="predicted"/>
<protein>
    <recommendedName>
        <fullName evidence="1">Antitoxin Xre/MbcA/ParS-like toxin-binding domain-containing protein</fullName>
    </recommendedName>
</protein>
<evidence type="ECO:0000259" key="1">
    <source>
        <dbReference type="Pfam" id="PF09722"/>
    </source>
</evidence>
<accession>A0AAD0WI29</accession>
<geneLocation type="plasmid" evidence="2 3">
    <name>unnamed</name>
</geneLocation>